<reference evidence="1" key="1">
    <citation type="journal article" date="2014" name="Front. Microbiol.">
        <title>High frequency of phylogenetically diverse reductive dehalogenase-homologous genes in deep subseafloor sedimentary metagenomes.</title>
        <authorList>
            <person name="Kawai M."/>
            <person name="Futagami T."/>
            <person name="Toyoda A."/>
            <person name="Takaki Y."/>
            <person name="Nishi S."/>
            <person name="Hori S."/>
            <person name="Arai W."/>
            <person name="Tsubouchi T."/>
            <person name="Morono Y."/>
            <person name="Uchiyama I."/>
            <person name="Ito T."/>
            <person name="Fujiyama A."/>
            <person name="Inagaki F."/>
            <person name="Takami H."/>
        </authorList>
    </citation>
    <scope>NUCLEOTIDE SEQUENCE</scope>
    <source>
        <strain evidence="1">Expedition CK06-06</strain>
    </source>
</reference>
<feature type="non-terminal residue" evidence="1">
    <location>
        <position position="1"/>
    </location>
</feature>
<comment type="caution">
    <text evidence="1">The sequence shown here is derived from an EMBL/GenBank/DDBJ whole genome shotgun (WGS) entry which is preliminary data.</text>
</comment>
<organism evidence="1">
    <name type="scientific">marine sediment metagenome</name>
    <dbReference type="NCBI Taxonomy" id="412755"/>
    <lineage>
        <taxon>unclassified sequences</taxon>
        <taxon>metagenomes</taxon>
        <taxon>ecological metagenomes</taxon>
    </lineage>
</organism>
<evidence type="ECO:0008006" key="2">
    <source>
        <dbReference type="Google" id="ProtNLM"/>
    </source>
</evidence>
<accession>X0T075</accession>
<evidence type="ECO:0000313" key="1">
    <source>
        <dbReference type="EMBL" id="GAF86619.1"/>
    </source>
</evidence>
<dbReference type="SUPFAM" id="SSF53850">
    <property type="entry name" value="Periplasmic binding protein-like II"/>
    <property type="match status" value="1"/>
</dbReference>
<dbReference type="AlphaFoldDB" id="X0T075"/>
<gene>
    <name evidence="1" type="ORF">S01H1_24938</name>
</gene>
<sequence>GVDESELLVSGEVDALFHAAEPKAYSEGNPIVGRLFPDYRRTERAYYAKTGIFPIMHAVAVRDDVINEHPWLLGAVFRAYSRAKQATYDYLKNDAWFKVSLPWLGQEFEETRELMGDNYWSYGIAPNRKALEALFQYSQEQGLASRRLTIEELFHPSTLEFAELVP</sequence>
<proteinExistence type="predicted"/>
<dbReference type="Gene3D" id="3.40.190.10">
    <property type="entry name" value="Periplasmic binding protein-like II"/>
    <property type="match status" value="1"/>
</dbReference>
<name>X0T075_9ZZZZ</name>
<dbReference type="EMBL" id="BARS01015021">
    <property type="protein sequence ID" value="GAF86619.1"/>
    <property type="molecule type" value="Genomic_DNA"/>
</dbReference>
<protein>
    <recommendedName>
        <fullName evidence="2">SsuA/THI5-like domain-containing protein</fullName>
    </recommendedName>
</protein>